<dbReference type="GO" id="GO:0031297">
    <property type="term" value="P:replication fork processing"/>
    <property type="evidence" value="ECO:0007669"/>
    <property type="project" value="UniProtKB-UniRule"/>
</dbReference>
<dbReference type="GO" id="GO:0031298">
    <property type="term" value="C:replication fork protection complex"/>
    <property type="evidence" value="ECO:0007669"/>
    <property type="project" value="TreeGrafter"/>
</dbReference>
<dbReference type="PANTHER" id="PTHR13220">
    <property type="entry name" value="TIMELESS INTERACTING-RELATED"/>
    <property type="match status" value="1"/>
</dbReference>
<evidence type="ECO:0000259" key="11">
    <source>
        <dbReference type="Pfam" id="PF07962"/>
    </source>
</evidence>
<feature type="compositionally biased region" description="Polar residues" evidence="10">
    <location>
        <begin position="408"/>
        <end position="418"/>
    </location>
</feature>
<dbReference type="HOGENOM" id="CLU_036204_2_0_1"/>
<keyword evidence="13" id="KW-1185">Reference proteome</keyword>
<feature type="compositionally biased region" description="Polar residues" evidence="10">
    <location>
        <begin position="238"/>
        <end position="250"/>
    </location>
</feature>
<feature type="compositionally biased region" description="Acidic residues" evidence="10">
    <location>
        <begin position="504"/>
        <end position="517"/>
    </location>
</feature>
<dbReference type="GO" id="GO:0000076">
    <property type="term" value="P:DNA replication checkpoint signaling"/>
    <property type="evidence" value="ECO:0007669"/>
    <property type="project" value="UniProtKB-UniRule"/>
</dbReference>
<feature type="region of interest" description="Disordered" evidence="10">
    <location>
        <begin position="1"/>
        <end position="59"/>
    </location>
</feature>
<dbReference type="GO" id="GO:0006974">
    <property type="term" value="P:DNA damage response"/>
    <property type="evidence" value="ECO:0007669"/>
    <property type="project" value="UniProtKB-KW"/>
</dbReference>
<evidence type="ECO:0000256" key="8">
    <source>
        <dbReference type="ARBA" id="ARBA00025496"/>
    </source>
</evidence>
<evidence type="ECO:0000256" key="2">
    <source>
        <dbReference type="ARBA" id="ARBA00006075"/>
    </source>
</evidence>
<reference evidence="12 13" key="1">
    <citation type="submission" date="2013-03" db="EMBL/GenBank/DDBJ databases">
        <title>The Genome Sequence of Capronia epimyces CBS 606.96.</title>
        <authorList>
            <consortium name="The Broad Institute Genomics Platform"/>
            <person name="Cuomo C."/>
            <person name="de Hoog S."/>
            <person name="Gorbushina A."/>
            <person name="Walker B."/>
            <person name="Young S.K."/>
            <person name="Zeng Q."/>
            <person name="Gargeya S."/>
            <person name="Fitzgerald M."/>
            <person name="Haas B."/>
            <person name="Abouelleil A."/>
            <person name="Allen A.W."/>
            <person name="Alvarado L."/>
            <person name="Arachchi H.M."/>
            <person name="Berlin A.M."/>
            <person name="Chapman S.B."/>
            <person name="Gainer-Dewar J."/>
            <person name="Goldberg J."/>
            <person name="Griggs A."/>
            <person name="Gujja S."/>
            <person name="Hansen M."/>
            <person name="Howarth C."/>
            <person name="Imamovic A."/>
            <person name="Ireland A."/>
            <person name="Larimer J."/>
            <person name="McCowan C."/>
            <person name="Murphy C."/>
            <person name="Pearson M."/>
            <person name="Poon T.W."/>
            <person name="Priest M."/>
            <person name="Roberts A."/>
            <person name="Saif S."/>
            <person name="Shea T."/>
            <person name="Sisk P."/>
            <person name="Sykes S."/>
            <person name="Wortman J."/>
            <person name="Nusbaum C."/>
            <person name="Birren B."/>
        </authorList>
    </citation>
    <scope>NUCLEOTIDE SEQUENCE [LARGE SCALE GENOMIC DNA]</scope>
    <source>
        <strain evidence="12 13">CBS 606.96</strain>
    </source>
</reference>
<evidence type="ECO:0000256" key="5">
    <source>
        <dbReference type="ARBA" id="ARBA00022880"/>
    </source>
</evidence>
<accession>W9YF05</accession>
<protein>
    <recommendedName>
        <fullName evidence="9">Chromosome segregation in meiosis protein</fullName>
    </recommendedName>
</protein>
<dbReference type="Pfam" id="PF07962">
    <property type="entry name" value="Swi3"/>
    <property type="match status" value="1"/>
</dbReference>
<dbReference type="GO" id="GO:0003677">
    <property type="term" value="F:DNA binding"/>
    <property type="evidence" value="ECO:0007669"/>
    <property type="project" value="TreeGrafter"/>
</dbReference>
<dbReference type="STRING" id="1182542.W9YF05"/>
<evidence type="ECO:0000256" key="10">
    <source>
        <dbReference type="SAM" id="MobiDB-lite"/>
    </source>
</evidence>
<evidence type="ECO:0000256" key="3">
    <source>
        <dbReference type="ARBA" id="ARBA00011217"/>
    </source>
</evidence>
<dbReference type="InterPro" id="IPR012923">
    <property type="entry name" value="Csm3"/>
</dbReference>
<feature type="compositionally biased region" description="Acidic residues" evidence="10">
    <location>
        <begin position="345"/>
        <end position="363"/>
    </location>
</feature>
<evidence type="ECO:0000313" key="13">
    <source>
        <dbReference type="Proteomes" id="UP000019478"/>
    </source>
</evidence>
<dbReference type="Proteomes" id="UP000019478">
    <property type="component" value="Unassembled WGS sequence"/>
</dbReference>
<name>W9YF05_9EURO</name>
<organism evidence="12 13">
    <name type="scientific">Capronia epimyces CBS 606.96</name>
    <dbReference type="NCBI Taxonomy" id="1182542"/>
    <lineage>
        <taxon>Eukaryota</taxon>
        <taxon>Fungi</taxon>
        <taxon>Dikarya</taxon>
        <taxon>Ascomycota</taxon>
        <taxon>Pezizomycotina</taxon>
        <taxon>Eurotiomycetes</taxon>
        <taxon>Chaetothyriomycetidae</taxon>
        <taxon>Chaetothyriales</taxon>
        <taxon>Herpotrichiellaceae</taxon>
        <taxon>Capronia</taxon>
    </lineage>
</organism>
<dbReference type="GO" id="GO:0043111">
    <property type="term" value="P:replication fork arrest"/>
    <property type="evidence" value="ECO:0007669"/>
    <property type="project" value="TreeGrafter"/>
</dbReference>
<evidence type="ECO:0000256" key="7">
    <source>
        <dbReference type="ARBA" id="ARBA00023306"/>
    </source>
</evidence>
<keyword evidence="7 9" id="KW-0131">Cell cycle</keyword>
<dbReference type="EMBL" id="AMGY01000006">
    <property type="protein sequence ID" value="EXJ80859.1"/>
    <property type="molecule type" value="Genomic_DNA"/>
</dbReference>
<keyword evidence="4 9" id="KW-0227">DNA damage</keyword>
<comment type="similarity">
    <text evidence="2 9">Belongs to the CSM3 family.</text>
</comment>
<dbReference type="RefSeq" id="XP_007735447.1">
    <property type="nucleotide sequence ID" value="XM_007737257.1"/>
</dbReference>
<feature type="domain" description="Chromosome segregation in meiosis protein 3" evidence="11">
    <location>
        <begin position="77"/>
        <end position="164"/>
    </location>
</feature>
<comment type="subunit">
    <text evidence="3">Component of the fork protection complex (FPC) consisting of TOF1 and CSM3.</text>
</comment>
<dbReference type="PANTHER" id="PTHR13220:SF11">
    <property type="entry name" value="TIMELESS-INTERACTING PROTEIN"/>
    <property type="match status" value="1"/>
</dbReference>
<feature type="compositionally biased region" description="Basic and acidic residues" evidence="10">
    <location>
        <begin position="479"/>
        <end position="500"/>
    </location>
</feature>
<keyword evidence="5" id="KW-0236">DNA replication inhibitor</keyword>
<evidence type="ECO:0000313" key="12">
    <source>
        <dbReference type="EMBL" id="EXJ80859.1"/>
    </source>
</evidence>
<comment type="subcellular location">
    <subcellularLocation>
        <location evidence="1 9">Nucleus</location>
    </subcellularLocation>
</comment>
<feature type="compositionally biased region" description="Polar residues" evidence="10">
    <location>
        <begin position="321"/>
        <end position="337"/>
    </location>
</feature>
<dbReference type="OrthoDB" id="437078at2759"/>
<comment type="function">
    <text evidence="9">Plays an important role in the control of DNA replication and the maintenance of replication fork stability.</text>
</comment>
<dbReference type="GeneID" id="19171247"/>
<keyword evidence="6 9" id="KW-0539">Nucleus</keyword>
<gene>
    <name evidence="12" type="ORF">A1O3_07145</name>
</gene>
<evidence type="ECO:0000256" key="1">
    <source>
        <dbReference type="ARBA" id="ARBA00004123"/>
    </source>
</evidence>
<comment type="caution">
    <text evidence="12">The sequence shown here is derived from an EMBL/GenBank/DDBJ whole genome shotgun (WGS) entry which is preliminary data.</text>
</comment>
<proteinExistence type="inferred from homology"/>
<feature type="region of interest" description="Disordered" evidence="10">
    <location>
        <begin position="180"/>
        <end position="530"/>
    </location>
</feature>
<feature type="compositionally biased region" description="Acidic residues" evidence="10">
    <location>
        <begin position="296"/>
        <end position="310"/>
    </location>
</feature>
<dbReference type="eggNOG" id="KOG3004">
    <property type="taxonomic scope" value="Eukaryota"/>
</dbReference>
<evidence type="ECO:0000256" key="6">
    <source>
        <dbReference type="ARBA" id="ARBA00023242"/>
    </source>
</evidence>
<sequence>MAADPLTSATVDDLFNFDSTDDEDPFKDKPSSKGRDDKTTLSPRPVKRKAGDDSGFGDDLGLDEEVKITKKRKPIAKLDEARLLSAQGIPKLRALALSGKFSKKLHLKGKGHEFSDVARLLNYYQLWLDNLYPRAKFADGLQLIEKVGHSKRMQMMRKEWIDEGKPGYIKDRRRQKLDEEREINDLYGDDKAMNKHNSGTADGDDSLFIPDPDASHKLAENQNDMPEDDDLDALLAEQETSTTQRPSFRPQTAKDIDSEGDDDLDALLAEQETRRAPTSAVPVASNPISKPKTSPFDDDDDDEEDMDDLDALLAEQEARVMSNTAHSRPGTQPTTAAPNKAGSTPDEDEAEALLNDDDDDDLDALLAEQEARQAESPRPPRSNLSGARIPLVAADGEPDVEANGDDMFSSSPVRNTATPALVVGREYQQSGIQASATASDDDAARETINGEVEDEGHDTAQPQQAIANAMVDAGEQDGQEERGERGPQPPEHEEQDKEEAQAQAEEEEEEEEEEALEAGDMFSSSPVQND</sequence>
<dbReference type="AlphaFoldDB" id="W9YF05"/>
<feature type="compositionally biased region" description="Basic and acidic residues" evidence="10">
    <location>
        <begin position="26"/>
        <end position="39"/>
    </location>
</feature>
<dbReference type="InterPro" id="IPR040038">
    <property type="entry name" value="TIPIN/Csm3/Swi3"/>
</dbReference>
<comment type="function">
    <text evidence="8">Forms a fork protection complex (FPC) with TOF1 and which is required for chromosome segregation during meiosis and DNA damage repair. FPC coordinates leading and lagging strand synthesis and moves with the replication fork. FPC stabilizes replication forks in a configuration that is recognized by replication checkpoint sensors.</text>
</comment>
<evidence type="ECO:0000256" key="4">
    <source>
        <dbReference type="ARBA" id="ARBA00022763"/>
    </source>
</evidence>
<evidence type="ECO:0000256" key="9">
    <source>
        <dbReference type="RuleBase" id="RU366049"/>
    </source>
</evidence>